<dbReference type="EC" id="2.7.11.1" evidence="1"/>
<evidence type="ECO:0000256" key="6">
    <source>
        <dbReference type="ARBA" id="ARBA00022840"/>
    </source>
</evidence>
<dbReference type="RefSeq" id="WP_194698654.1">
    <property type="nucleotide sequence ID" value="NZ_JADKPO010000056.1"/>
</dbReference>
<evidence type="ECO:0000256" key="3">
    <source>
        <dbReference type="ARBA" id="ARBA00022679"/>
    </source>
</evidence>
<feature type="transmembrane region" description="Helical" evidence="9">
    <location>
        <begin position="308"/>
        <end position="329"/>
    </location>
</feature>
<dbReference type="SMART" id="SM00220">
    <property type="entry name" value="S_TKc"/>
    <property type="match status" value="1"/>
</dbReference>
<dbReference type="InterPro" id="IPR008271">
    <property type="entry name" value="Ser/Thr_kinase_AS"/>
</dbReference>
<dbReference type="PROSITE" id="PS00107">
    <property type="entry name" value="PROTEIN_KINASE_ATP"/>
    <property type="match status" value="1"/>
</dbReference>
<dbReference type="InterPro" id="IPR011009">
    <property type="entry name" value="Kinase-like_dom_sf"/>
</dbReference>
<dbReference type="GO" id="GO:0004674">
    <property type="term" value="F:protein serine/threonine kinase activity"/>
    <property type="evidence" value="ECO:0007669"/>
    <property type="project" value="UniProtKB-KW"/>
</dbReference>
<accession>A0A930VTF5</accession>
<evidence type="ECO:0000259" key="10">
    <source>
        <dbReference type="PROSITE" id="PS50011"/>
    </source>
</evidence>
<dbReference type="PANTHER" id="PTHR43289">
    <property type="entry name" value="MITOGEN-ACTIVATED PROTEIN KINASE KINASE KINASE 20-RELATED"/>
    <property type="match status" value="1"/>
</dbReference>
<evidence type="ECO:0000256" key="5">
    <source>
        <dbReference type="ARBA" id="ARBA00022777"/>
    </source>
</evidence>
<dbReference type="InterPro" id="IPR000719">
    <property type="entry name" value="Prot_kinase_dom"/>
</dbReference>
<feature type="binding site" evidence="7">
    <location>
        <position position="36"/>
    </location>
    <ligand>
        <name>ATP</name>
        <dbReference type="ChEBI" id="CHEBI:30616"/>
    </ligand>
</feature>
<evidence type="ECO:0000256" key="8">
    <source>
        <dbReference type="SAM" id="MobiDB-lite"/>
    </source>
</evidence>
<dbReference type="CDD" id="cd14014">
    <property type="entry name" value="STKc_PknB_like"/>
    <property type="match status" value="1"/>
</dbReference>
<dbReference type="PROSITE" id="PS00108">
    <property type="entry name" value="PROTEIN_KINASE_ST"/>
    <property type="match status" value="1"/>
</dbReference>
<feature type="region of interest" description="Disordered" evidence="8">
    <location>
        <begin position="265"/>
        <end position="305"/>
    </location>
</feature>
<keyword evidence="3" id="KW-0808">Transferase</keyword>
<dbReference type="SUPFAM" id="SSF56112">
    <property type="entry name" value="Protein kinase-like (PK-like)"/>
    <property type="match status" value="1"/>
</dbReference>
<evidence type="ECO:0000313" key="11">
    <source>
        <dbReference type="EMBL" id="MBF4770510.1"/>
    </source>
</evidence>
<protein>
    <recommendedName>
        <fullName evidence="1">non-specific serine/threonine protein kinase</fullName>
        <ecNumber evidence="1">2.7.11.1</ecNumber>
    </recommendedName>
</protein>
<keyword evidence="5 11" id="KW-0418">Kinase</keyword>
<dbReference type="InterPro" id="IPR017441">
    <property type="entry name" value="Protein_kinase_ATP_BS"/>
</dbReference>
<organism evidence="11 12">
    <name type="scientific">Nocardioides agariphilus</name>
    <dbReference type="NCBI Taxonomy" id="433664"/>
    <lineage>
        <taxon>Bacteria</taxon>
        <taxon>Bacillati</taxon>
        <taxon>Actinomycetota</taxon>
        <taxon>Actinomycetes</taxon>
        <taxon>Propionibacteriales</taxon>
        <taxon>Nocardioidaceae</taxon>
        <taxon>Nocardioides</taxon>
    </lineage>
</organism>
<evidence type="ECO:0000313" key="12">
    <source>
        <dbReference type="Proteomes" id="UP000660668"/>
    </source>
</evidence>
<dbReference type="PANTHER" id="PTHR43289:SF6">
    <property type="entry name" value="SERINE_THREONINE-PROTEIN KINASE NEKL-3"/>
    <property type="match status" value="1"/>
</dbReference>
<comment type="caution">
    <text evidence="11">The sequence shown here is derived from an EMBL/GenBank/DDBJ whole genome shotgun (WGS) entry which is preliminary data.</text>
</comment>
<dbReference type="Pfam" id="PF00069">
    <property type="entry name" value="Pkinase"/>
    <property type="match status" value="1"/>
</dbReference>
<reference evidence="11" key="1">
    <citation type="submission" date="2020-11" db="EMBL/GenBank/DDBJ databases">
        <title>Nocardioides cynanchi sp. nov., isolated from soil of rhizosphere of Cynanchum wilfordii.</title>
        <authorList>
            <person name="Lee J.-S."/>
            <person name="Suh M.K."/>
            <person name="Kim J.-S."/>
        </authorList>
    </citation>
    <scope>NUCLEOTIDE SEQUENCE</scope>
    <source>
        <strain evidence="11">KCTC 19276</strain>
    </source>
</reference>
<feature type="compositionally biased region" description="Polar residues" evidence="8">
    <location>
        <begin position="348"/>
        <end position="357"/>
    </location>
</feature>
<evidence type="ECO:0000256" key="2">
    <source>
        <dbReference type="ARBA" id="ARBA00022527"/>
    </source>
</evidence>
<gene>
    <name evidence="11" type="ORF">ISU10_22280</name>
</gene>
<keyword evidence="9" id="KW-0812">Transmembrane</keyword>
<evidence type="ECO:0000256" key="4">
    <source>
        <dbReference type="ARBA" id="ARBA00022741"/>
    </source>
</evidence>
<keyword evidence="12" id="KW-1185">Reference proteome</keyword>
<keyword evidence="6 7" id="KW-0067">ATP-binding</keyword>
<evidence type="ECO:0000256" key="1">
    <source>
        <dbReference type="ARBA" id="ARBA00012513"/>
    </source>
</evidence>
<dbReference type="AlphaFoldDB" id="A0A930VTF5"/>
<proteinExistence type="predicted"/>
<name>A0A930VTF5_9ACTN</name>
<evidence type="ECO:0000256" key="7">
    <source>
        <dbReference type="PROSITE-ProRule" id="PRU10141"/>
    </source>
</evidence>
<keyword evidence="2 11" id="KW-0723">Serine/threonine-protein kinase</keyword>
<feature type="domain" description="Protein kinase" evidence="10">
    <location>
        <begin position="7"/>
        <end position="258"/>
    </location>
</feature>
<keyword evidence="9" id="KW-1133">Transmembrane helix</keyword>
<dbReference type="Gene3D" id="1.10.510.10">
    <property type="entry name" value="Transferase(Phosphotransferase) domain 1"/>
    <property type="match status" value="1"/>
</dbReference>
<dbReference type="PROSITE" id="PS50011">
    <property type="entry name" value="PROTEIN_KINASE_DOM"/>
    <property type="match status" value="1"/>
</dbReference>
<dbReference type="Gene3D" id="3.30.200.20">
    <property type="entry name" value="Phosphorylase Kinase, domain 1"/>
    <property type="match status" value="1"/>
</dbReference>
<keyword evidence="9" id="KW-0472">Membrane</keyword>
<sequence>MEIAGRYTVGREVGRGGMGAVWLGTDRVLGRQVALKRLGLAPGVGTPEVERAEREARLAARLNHPHVVAVFDLVEDGADHWLVMEYVEGRTLAELVRAEGPLSPDEAAPLLRQAADALAAAHESGIVHRDVKPSNILVTAEGQVKLSDFGIARAEADSSLTQTGLVTGSPAYLAPEVASGQQATAAADVWSLGATTFHALAGHPPYEVGDNVMGALYRIVHEDPPRLHSAGWLAPLLDNTMAKDPASRWPMSRVRDFLDGGPISAVVNTRETPPPVEPVDSTRVLTAPRPVVPPGPATPSRRRGPGGALVGLVVGLLVVGLFLLFAWMFGAFDQQEAASGPGTGGPDPSQSPDESTSTPPPGDDTQRAQAMEGFVDDYIAAAVEDPKTSWELLTPEFQAASKSFGEYKKYWDQWESAVPSDITADPSTMTVNYDITYVGKKDERSDNVTLTLEESGDSFLIAAEG</sequence>
<keyword evidence="4 7" id="KW-0547">Nucleotide-binding</keyword>
<dbReference type="GO" id="GO:0005524">
    <property type="term" value="F:ATP binding"/>
    <property type="evidence" value="ECO:0007669"/>
    <property type="project" value="UniProtKB-UniRule"/>
</dbReference>
<evidence type="ECO:0000256" key="9">
    <source>
        <dbReference type="SAM" id="Phobius"/>
    </source>
</evidence>
<feature type="region of interest" description="Disordered" evidence="8">
    <location>
        <begin position="338"/>
        <end position="367"/>
    </location>
</feature>
<dbReference type="Proteomes" id="UP000660668">
    <property type="component" value="Unassembled WGS sequence"/>
</dbReference>
<dbReference type="EMBL" id="JADKPO010000056">
    <property type="protein sequence ID" value="MBF4770510.1"/>
    <property type="molecule type" value="Genomic_DNA"/>
</dbReference>